<keyword evidence="9" id="KW-1185">Reference proteome</keyword>
<evidence type="ECO:0000313" key="8">
    <source>
        <dbReference type="EMBL" id="EFP02467.1"/>
    </source>
</evidence>
<comment type="subcellular location">
    <subcellularLocation>
        <location evidence="1">Nucleus</location>
    </subcellularLocation>
</comment>
<dbReference type="GO" id="GO:0046983">
    <property type="term" value="F:protein dimerization activity"/>
    <property type="evidence" value="ECO:0007669"/>
    <property type="project" value="InterPro"/>
</dbReference>
<evidence type="ECO:0000256" key="2">
    <source>
        <dbReference type="ARBA" id="ARBA00022723"/>
    </source>
</evidence>
<dbReference type="InParanoid" id="E3MI12"/>
<organism evidence="9">
    <name type="scientific">Caenorhabditis remanei</name>
    <name type="common">Caenorhabditis vulgaris</name>
    <dbReference type="NCBI Taxonomy" id="31234"/>
    <lineage>
        <taxon>Eukaryota</taxon>
        <taxon>Metazoa</taxon>
        <taxon>Ecdysozoa</taxon>
        <taxon>Nematoda</taxon>
        <taxon>Chromadorea</taxon>
        <taxon>Rhabditida</taxon>
        <taxon>Rhabditina</taxon>
        <taxon>Rhabditomorpha</taxon>
        <taxon>Rhabditoidea</taxon>
        <taxon>Rhabditidae</taxon>
        <taxon>Peloderinae</taxon>
        <taxon>Caenorhabditis</taxon>
    </lineage>
</organism>
<feature type="region of interest" description="Disordered" evidence="6">
    <location>
        <begin position="392"/>
        <end position="413"/>
    </location>
</feature>
<dbReference type="GO" id="GO:0008270">
    <property type="term" value="F:zinc ion binding"/>
    <property type="evidence" value="ECO:0007669"/>
    <property type="project" value="UniProtKB-KW"/>
</dbReference>
<feature type="compositionally biased region" description="Polar residues" evidence="6">
    <location>
        <begin position="323"/>
        <end position="337"/>
    </location>
</feature>
<evidence type="ECO:0000259" key="7">
    <source>
        <dbReference type="Pfam" id="PF05699"/>
    </source>
</evidence>
<feature type="compositionally biased region" description="Low complexity" evidence="6">
    <location>
        <begin position="394"/>
        <end position="413"/>
    </location>
</feature>
<keyword evidence="4" id="KW-0862">Zinc</keyword>
<feature type="compositionally biased region" description="Polar residues" evidence="6">
    <location>
        <begin position="75"/>
        <end position="90"/>
    </location>
</feature>
<dbReference type="AlphaFoldDB" id="E3MI12"/>
<gene>
    <name evidence="8" type="ORF">CRE_01044</name>
</gene>
<dbReference type="OMA" id="PRMLEPY"/>
<keyword evidence="3" id="KW-0863">Zinc-finger</keyword>
<dbReference type="STRING" id="31234.E3MI12"/>
<reference evidence="8" key="1">
    <citation type="submission" date="2007-07" db="EMBL/GenBank/DDBJ databases">
        <title>PCAP assembly of the Caenorhabditis remanei genome.</title>
        <authorList>
            <consortium name="The Caenorhabditis remanei Sequencing Consortium"/>
            <person name="Wilson R.K."/>
        </authorList>
    </citation>
    <scope>NUCLEOTIDE SEQUENCE [LARGE SCALE GENOMIC DNA]</scope>
    <source>
        <strain evidence="8">PB4641</strain>
    </source>
</reference>
<evidence type="ECO:0000313" key="9">
    <source>
        <dbReference type="Proteomes" id="UP000008281"/>
    </source>
</evidence>
<dbReference type="GO" id="GO:1903355">
    <property type="term" value="P:negative regulation of distal tip cell migration"/>
    <property type="evidence" value="ECO:0007669"/>
    <property type="project" value="EnsemblMetazoa"/>
</dbReference>
<dbReference type="FunCoup" id="E3MI12">
    <property type="interactions" value="146"/>
</dbReference>
<feature type="compositionally biased region" description="Low complexity" evidence="6">
    <location>
        <begin position="338"/>
        <end position="365"/>
    </location>
</feature>
<feature type="compositionally biased region" description="Acidic residues" evidence="6">
    <location>
        <begin position="133"/>
        <end position="155"/>
    </location>
</feature>
<sequence length="1028" mass="112909">MQTKLERPIAQYSYFYYEDDQDQATIRRREGVACENVLERSDHSLSRTISTATMSSNSSTDTDGPPETKRFRIDINTQVGLDTPSVSSNCAPPVAGEASQDGQSPAAPSSASYRSSNSSVISSSESPSKVEDVDVGQDEEEEEEGEDSDEIEMDVNESGQTGTIVNNSGIFEMLNKTFGGVFNCDLDGIMRPNALLHPSSPPTPIQSVVPGAVAVAQSPAAQLFANDDWSWHRNPAASIRSGGTNKQTPVWKYFVYNKTENLSRCIVGDCTYMLKGPHTSTLACHLKKHTREYSEFQKLKQEYSRTKLDQQPKIPDGAPHPLTLQTQTAPRQTGSPASTCNTNTNTSSSVSTGSSSGPTSGSNSTMDLSMKKPKKEPSSTKLNEMLLNGLRQVSSNNSTGSPPTTPQQTSQIPNMPNFVTNMMLQMNPLHMMLAQTLPSATPPTSSANSSSTSGLNVLQQAGLALAANGQIIQSKKWRNDDKKQKELSSKLALALATSHVNFEVIQNPLWKEVFEVAQPKFTIPSESQYESIVNSASQKLIQALKGQLSMNKKLNLLLDITKITADISRVTVSAALTGGAGNSYETQVILLAFRNISGNQSEDLSAVFEKILDDYNISPTSINRIICSGLNEIIEPTELPRQMDAFSYRLSNCFHLWLETSPTLELLKKNIYSMLLSYLTVPTAVQIASQMLKTKFELPVTESFSVIVENLLSHREIYQMKLEGLQPISEREWSKVTGIRNLMNIFKPLMSYSTDMTTVDTVIPTIMQILNVLEKDIYHLGDIGSDLLSSLKLTTASIMNPEHEDFDSTYIQATALNPQLAVTLNSEQMSIAKSQIEAEISKRSKKIKKVQSEKKLAMGVDSLLANVMRKGDGSDGNSCDALAIYGDLFQSITSGNNSESKENIVNQYFEEISSTVSSLALSLNSSIRSISNHSVESMFMLRTFGNPMQAPLSYWKSCSSRCSELSDLAMELLSIPIFTLTAEKVLNFSVTSNSLNTNLILTNLDSSEQFEKQLLLRYNRQIVAKLFS</sequence>
<accession>E3MI12</accession>
<dbReference type="InterPro" id="IPR052035">
    <property type="entry name" value="ZnF_BED_domain_contain"/>
</dbReference>
<dbReference type="EMBL" id="DS268447">
    <property type="protein sequence ID" value="EFP02467.1"/>
    <property type="molecule type" value="Genomic_DNA"/>
</dbReference>
<evidence type="ECO:0000256" key="1">
    <source>
        <dbReference type="ARBA" id="ARBA00004123"/>
    </source>
</evidence>
<feature type="region of interest" description="Disordered" evidence="6">
    <location>
        <begin position="304"/>
        <end position="379"/>
    </location>
</feature>
<dbReference type="PANTHER" id="PTHR46481">
    <property type="entry name" value="ZINC FINGER BED DOMAIN-CONTAINING PROTEIN 4"/>
    <property type="match status" value="1"/>
</dbReference>
<evidence type="ECO:0000256" key="5">
    <source>
        <dbReference type="ARBA" id="ARBA00023242"/>
    </source>
</evidence>
<evidence type="ECO:0000256" key="3">
    <source>
        <dbReference type="ARBA" id="ARBA00022771"/>
    </source>
</evidence>
<keyword evidence="5" id="KW-0539">Nucleus</keyword>
<evidence type="ECO:0000256" key="4">
    <source>
        <dbReference type="ARBA" id="ARBA00022833"/>
    </source>
</evidence>
<dbReference type="PANTHER" id="PTHR46481:SF10">
    <property type="entry name" value="ZINC FINGER BED DOMAIN-CONTAINING PROTEIN 39"/>
    <property type="match status" value="1"/>
</dbReference>
<feature type="compositionally biased region" description="Low complexity" evidence="6">
    <location>
        <begin position="104"/>
        <end position="127"/>
    </location>
</feature>
<name>E3MI12_CAERE</name>
<dbReference type="eggNOG" id="KOG1121">
    <property type="taxonomic scope" value="Eukaryota"/>
</dbReference>
<proteinExistence type="predicted"/>
<dbReference type="OrthoDB" id="5839926at2759"/>
<dbReference type="GO" id="GO:0005737">
    <property type="term" value="C:cytoplasm"/>
    <property type="evidence" value="ECO:0007669"/>
    <property type="project" value="EnsemblMetazoa"/>
</dbReference>
<protein>
    <recommendedName>
        <fullName evidence="7">HAT C-terminal dimerisation domain-containing protein</fullName>
    </recommendedName>
</protein>
<dbReference type="Proteomes" id="UP000008281">
    <property type="component" value="Unassembled WGS sequence"/>
</dbReference>
<dbReference type="GO" id="GO:0005634">
    <property type="term" value="C:nucleus"/>
    <property type="evidence" value="ECO:0007669"/>
    <property type="project" value="UniProtKB-SubCell"/>
</dbReference>
<feature type="domain" description="HAT C-terminal dimerisation" evidence="7">
    <location>
        <begin position="950"/>
        <end position="987"/>
    </location>
</feature>
<dbReference type="HOGENOM" id="CLU_298478_0_0_1"/>
<feature type="compositionally biased region" description="Polar residues" evidence="6">
    <location>
        <begin position="46"/>
        <end position="62"/>
    </location>
</feature>
<keyword evidence="2" id="KW-0479">Metal-binding</keyword>
<dbReference type="Pfam" id="PF05699">
    <property type="entry name" value="Dimer_Tnp_hAT"/>
    <property type="match status" value="1"/>
</dbReference>
<evidence type="ECO:0000256" key="6">
    <source>
        <dbReference type="SAM" id="MobiDB-lite"/>
    </source>
</evidence>
<feature type="region of interest" description="Disordered" evidence="6">
    <location>
        <begin position="38"/>
        <end position="162"/>
    </location>
</feature>
<dbReference type="InterPro" id="IPR008906">
    <property type="entry name" value="HATC_C_dom"/>
</dbReference>